<sequence>MQLAIASNTVSEASRDIMPTSGTPGWLTDGNPATGVPASGDAACNMNMIMAEIIQPILDAGLTLDATDWGQLSAAIKILIQKGITAADLVALDQIACQQGTNGYLKIPVSATQSILIQWGTFTGVTDNGPTNGIYECSAGIVVSWPIAFSTLFIALAGNATDVTGYGQQEQAWIWSSNVSGGKFSVACRTQNATMTGSYIAIGMA</sequence>
<organism evidence="2 3">
    <name type="scientific">Komagataeibacter diospyri</name>
    <dbReference type="NCBI Taxonomy" id="1932662"/>
    <lineage>
        <taxon>Bacteria</taxon>
        <taxon>Pseudomonadati</taxon>
        <taxon>Pseudomonadota</taxon>
        <taxon>Alphaproteobacteria</taxon>
        <taxon>Acetobacterales</taxon>
        <taxon>Acetobacteraceae</taxon>
        <taxon>Komagataeibacter</taxon>
    </lineage>
</organism>
<evidence type="ECO:0000313" key="3">
    <source>
        <dbReference type="Proteomes" id="UP000315095"/>
    </source>
</evidence>
<evidence type="ECO:0008006" key="4">
    <source>
        <dbReference type="Google" id="ProtNLM"/>
    </source>
</evidence>
<feature type="compositionally biased region" description="Polar residues" evidence="1">
    <location>
        <begin position="1"/>
        <end position="12"/>
    </location>
</feature>
<proteinExistence type="predicted"/>
<dbReference type="Proteomes" id="UP000315095">
    <property type="component" value="Unassembled WGS sequence"/>
</dbReference>
<evidence type="ECO:0000313" key="2">
    <source>
        <dbReference type="EMBL" id="GCE83077.1"/>
    </source>
</evidence>
<comment type="caution">
    <text evidence="2">The sequence shown here is derived from an EMBL/GenBank/DDBJ whole genome shotgun (WGS) entry which is preliminary data.</text>
</comment>
<evidence type="ECO:0000256" key="1">
    <source>
        <dbReference type="SAM" id="MobiDB-lite"/>
    </source>
</evidence>
<accession>A0A4P5NRL7</accession>
<name>A0A4P5NRL7_9PROT</name>
<dbReference type="RefSeq" id="WP_227002393.1">
    <property type="nucleotide sequence ID" value="NZ_BDLU01000032.1"/>
</dbReference>
<protein>
    <recommendedName>
        <fullName evidence="4">Tail fiber protein</fullName>
    </recommendedName>
</protein>
<gene>
    <name evidence="2" type="ORF">MSKU9_1218</name>
</gene>
<dbReference type="Gene3D" id="2.60.40.3940">
    <property type="match status" value="1"/>
</dbReference>
<dbReference type="AlphaFoldDB" id="A0A4P5NRL7"/>
<reference evidence="3" key="1">
    <citation type="submission" date="2017-01" db="EMBL/GenBank/DDBJ databases">
        <title>Komagataeibacter sp. MSKU9 whole genome sequencing project.</title>
        <authorList>
            <person name="Matsutani M."/>
            <person name="Naloka K."/>
            <person name="Theeragool G."/>
            <person name="Yakushi T."/>
            <person name="Matsushita K."/>
        </authorList>
    </citation>
    <scope>NUCLEOTIDE SEQUENCE [LARGE SCALE GENOMIC DNA]</scope>
    <source>
        <strain evidence="3">MSKU9</strain>
    </source>
</reference>
<keyword evidence="3" id="KW-1185">Reference proteome</keyword>
<feature type="region of interest" description="Disordered" evidence="1">
    <location>
        <begin position="1"/>
        <end position="32"/>
    </location>
</feature>
<dbReference type="EMBL" id="BDLU01000032">
    <property type="protein sequence ID" value="GCE83077.1"/>
    <property type="molecule type" value="Genomic_DNA"/>
</dbReference>